<dbReference type="Gene3D" id="3.10.20.370">
    <property type="match status" value="1"/>
</dbReference>
<dbReference type="AlphaFoldDB" id="A0A5S6QB51"/>
<dbReference type="InterPro" id="IPR001584">
    <property type="entry name" value="Integrase_cat-core"/>
</dbReference>
<dbReference type="InterPro" id="IPR021109">
    <property type="entry name" value="Peptidase_aspartic_dom_sf"/>
</dbReference>
<dbReference type="InterPro" id="IPR001969">
    <property type="entry name" value="Aspartic_peptidase_AS"/>
</dbReference>
<dbReference type="FunFam" id="3.30.420.10:FF:000032">
    <property type="entry name" value="Retrovirus-related Pol polyprotein from transposon 297-like Protein"/>
    <property type="match status" value="1"/>
</dbReference>
<dbReference type="GO" id="GO:0003964">
    <property type="term" value="F:RNA-directed DNA polymerase activity"/>
    <property type="evidence" value="ECO:0007669"/>
    <property type="project" value="UniProtKB-KW"/>
</dbReference>
<keyword evidence="10" id="KW-0229">DNA integration</keyword>
<dbReference type="WBParaSite" id="TMUE_1000004325.1">
    <property type="protein sequence ID" value="TMUE_1000004325.1"/>
    <property type="gene ID" value="WBGene00298914"/>
</dbReference>
<dbReference type="FunFam" id="3.30.70.270:FF:000020">
    <property type="entry name" value="Transposon Tf2-6 polyprotein-like Protein"/>
    <property type="match status" value="1"/>
</dbReference>
<dbReference type="GO" id="GO:0006508">
    <property type="term" value="P:proteolysis"/>
    <property type="evidence" value="ECO:0007669"/>
    <property type="project" value="UniProtKB-KW"/>
</dbReference>
<dbReference type="InterPro" id="IPR050951">
    <property type="entry name" value="Retrovirus_Pol_polyprotein"/>
</dbReference>
<dbReference type="PROSITE" id="PS00141">
    <property type="entry name" value="ASP_PROTEASE"/>
    <property type="match status" value="1"/>
</dbReference>
<dbReference type="GO" id="GO:0004190">
    <property type="term" value="F:aspartic-type endopeptidase activity"/>
    <property type="evidence" value="ECO:0007669"/>
    <property type="project" value="InterPro"/>
</dbReference>
<evidence type="ECO:0000256" key="11">
    <source>
        <dbReference type="ARBA" id="ARBA00022918"/>
    </source>
</evidence>
<dbReference type="Gene3D" id="1.10.340.70">
    <property type="match status" value="1"/>
</dbReference>
<dbReference type="Pfam" id="PF23055">
    <property type="entry name" value="DUF7041"/>
    <property type="match status" value="1"/>
</dbReference>
<evidence type="ECO:0000259" key="15">
    <source>
        <dbReference type="PROSITE" id="PS50994"/>
    </source>
</evidence>
<evidence type="ECO:0000256" key="5">
    <source>
        <dbReference type="ARBA" id="ARBA00022722"/>
    </source>
</evidence>
<keyword evidence="7" id="KW-0378">Hydrolase</keyword>
<dbReference type="CDD" id="cd01647">
    <property type="entry name" value="RT_LTR"/>
    <property type="match status" value="1"/>
</dbReference>
<keyword evidence="11" id="KW-0695">RNA-directed DNA polymerase</keyword>
<sequence length="1235" mass="139163">MSVAEMPSDLSMSAVALKLPPFWTDDPSLWFCQVDAQFGARRISAQRTRFDYVVASLPFEIASEVRDLVLTPPTDAPYDKLKEALIRRTSVPRHTRIQQLLNADELGDRCPSQLLRHMRQLITDSVPAGNDDFLSELFLQRLPAQARAILAPCAQLPLDTIAAIADRVVEALPMTTVNTVSSKNSEMQQLQMQIAELQRTIEQLTIATSRQAPSTCRHTHTDTPSTQLCWYHRRFGSTQLMTATHVAGTTAPGRLLFVSDQLSSRRFLVDSGAAVSLFPVAALPKKQRPDSIPILQAANGTSISTFGTIQLSVRFGLSKPLQWNFLVARVQQAVIGADFLQHYGFHIRMDSLTLLHPPTGTVVRGFSSTASSTHGTFSVAQPTCIVELLRKFPTITSSSDTLSACTHAVRHCIATVGSPVHARPRRLPPERMEAARAEFDRLLQRGIIRPSNSVWASPLHMVHKKSPNVWRPCGDYRALNRITTADRYPLPHIHDFTHGLHGATIFTKLDLKDAYHQIPLNPPDVQKTAIITPFGLFEFLRMPFGLRNASQTFQRFIDTVFRGLSFCFAYVDDILIASATQEEHLLHLEQVFQRLSANGLVLNLQKCQFLVSHLEFLGHELDSSGIKPTNNRVRMLRDFPRPTCIRQLRRYLGMINFYHRFIPACAGIVQPLHKMLTDQGKLKELNWTDEQNMAFCQSKEALAHATLLFHPVPDAETAIMVYASESAVGAVLQQKVGDEWRPLSFFSKTLKPAERRYSTYARELLAIYLAIKHFRYFIEGRRFHVITDHRPLAFASSATHDRHSPMQARHWDFILQYTSDIRHVEGRCNPVADALSRINSNGINTIEFSPIPFHEIAAAQTDDEELRQLRASPMFSFQSIVLPMSRDSLVCDMSTGSPRPFVPQQFRRTVFLSLHSLAHPGVNATQDLITKRFLWPSMNRDIRNWTRACLTCQQSKVTKHNVAPLQAFPQPGGRFEHIHVDLVGPLPISQGYRYLLTCVDRFTRWPEAIPLRDITADTVATAFVSGWIARFGVPATVTTDRGRQFESHVWQQLMKVLGCKRTRTTAYHPIANGLVERLHRQVKAAIIATGDRSNWAKRLPFIMLGLRAALKRDIGCSTAELVYGAALRLPGQFFEPKPVEQVDINGFADSIRRTMASLRPVPPRELPARPYHIDSKLQSAGNVFVRCEVSGNQLQPRYRGPFKVLSKRAKYFLLDVNGKTQSVSIDRLKPAYVDS</sequence>
<dbReference type="SUPFAM" id="SSF50630">
    <property type="entry name" value="Acid proteases"/>
    <property type="match status" value="1"/>
</dbReference>
<keyword evidence="8" id="KW-0460">Magnesium</keyword>
<feature type="domain" description="Reverse transcriptase" evidence="14">
    <location>
        <begin position="443"/>
        <end position="621"/>
    </location>
</feature>
<evidence type="ECO:0000259" key="14">
    <source>
        <dbReference type="PROSITE" id="PS50878"/>
    </source>
</evidence>
<evidence type="ECO:0000313" key="16">
    <source>
        <dbReference type="Proteomes" id="UP000046395"/>
    </source>
</evidence>
<dbReference type="GO" id="GO:0042575">
    <property type="term" value="C:DNA polymerase complex"/>
    <property type="evidence" value="ECO:0007669"/>
    <property type="project" value="UniProtKB-ARBA"/>
</dbReference>
<dbReference type="Pfam" id="PF00665">
    <property type="entry name" value="rve"/>
    <property type="match status" value="1"/>
</dbReference>
<evidence type="ECO:0000256" key="13">
    <source>
        <dbReference type="SAM" id="Coils"/>
    </source>
</evidence>
<dbReference type="InterPro" id="IPR043128">
    <property type="entry name" value="Rev_trsase/Diguanyl_cyclase"/>
</dbReference>
<dbReference type="GO" id="GO:0004519">
    <property type="term" value="F:endonuclease activity"/>
    <property type="evidence" value="ECO:0007669"/>
    <property type="project" value="UniProtKB-KW"/>
</dbReference>
<dbReference type="InterPro" id="IPR055469">
    <property type="entry name" value="DUF7041"/>
</dbReference>
<feature type="domain" description="Integrase catalytic" evidence="15">
    <location>
        <begin position="967"/>
        <end position="1138"/>
    </location>
</feature>
<keyword evidence="6" id="KW-0255">Endonuclease</keyword>
<dbReference type="PANTHER" id="PTHR37984">
    <property type="entry name" value="PROTEIN CBG26694"/>
    <property type="match status" value="1"/>
</dbReference>
<evidence type="ECO:0000256" key="10">
    <source>
        <dbReference type="ARBA" id="ARBA00022908"/>
    </source>
</evidence>
<evidence type="ECO:0000313" key="17">
    <source>
        <dbReference type="WBParaSite" id="TMUE_1000004325.1"/>
    </source>
</evidence>
<dbReference type="Pfam" id="PF17921">
    <property type="entry name" value="Integrase_H2C2"/>
    <property type="match status" value="1"/>
</dbReference>
<dbReference type="SUPFAM" id="SSF53098">
    <property type="entry name" value="Ribonuclease H-like"/>
    <property type="match status" value="1"/>
</dbReference>
<evidence type="ECO:0000256" key="4">
    <source>
        <dbReference type="ARBA" id="ARBA00022695"/>
    </source>
</evidence>
<name>A0A5S6QB51_TRIMR</name>
<dbReference type="InterPro" id="IPR036397">
    <property type="entry name" value="RNaseH_sf"/>
</dbReference>
<accession>A0A5S6QB51</accession>
<dbReference type="STRING" id="70415.A0A5S6QB51"/>
<evidence type="ECO:0000256" key="1">
    <source>
        <dbReference type="ARBA" id="ARBA00012493"/>
    </source>
</evidence>
<dbReference type="GO" id="GO:0003723">
    <property type="term" value="F:RNA binding"/>
    <property type="evidence" value="ECO:0007669"/>
    <property type="project" value="UniProtKB-KW"/>
</dbReference>
<evidence type="ECO:0000256" key="8">
    <source>
        <dbReference type="ARBA" id="ARBA00022842"/>
    </source>
</evidence>
<dbReference type="InterPro" id="IPR012337">
    <property type="entry name" value="RNaseH-like_sf"/>
</dbReference>
<keyword evidence="12" id="KW-0511">Multifunctional enzyme</keyword>
<dbReference type="Gene3D" id="3.30.70.270">
    <property type="match status" value="2"/>
</dbReference>
<dbReference type="FunFam" id="1.10.340.70:FF:000006">
    <property type="entry name" value="Retrovirus-related Pol polyprotein from transposon 297-like Protein"/>
    <property type="match status" value="1"/>
</dbReference>
<reference evidence="17" key="1">
    <citation type="submission" date="2019-12" db="UniProtKB">
        <authorList>
            <consortium name="WormBaseParasite"/>
        </authorList>
    </citation>
    <scope>IDENTIFICATION</scope>
</reference>
<evidence type="ECO:0000256" key="9">
    <source>
        <dbReference type="ARBA" id="ARBA00022884"/>
    </source>
</evidence>
<dbReference type="InterPro" id="IPR000477">
    <property type="entry name" value="RT_dom"/>
</dbReference>
<evidence type="ECO:0000256" key="2">
    <source>
        <dbReference type="ARBA" id="ARBA00022670"/>
    </source>
</evidence>
<organism evidence="16 17">
    <name type="scientific">Trichuris muris</name>
    <name type="common">Mouse whipworm</name>
    <dbReference type="NCBI Taxonomy" id="70415"/>
    <lineage>
        <taxon>Eukaryota</taxon>
        <taxon>Metazoa</taxon>
        <taxon>Ecdysozoa</taxon>
        <taxon>Nematoda</taxon>
        <taxon>Enoplea</taxon>
        <taxon>Dorylaimia</taxon>
        <taxon>Trichinellida</taxon>
        <taxon>Trichuridae</taxon>
        <taxon>Trichuris</taxon>
    </lineage>
</organism>
<evidence type="ECO:0000256" key="7">
    <source>
        <dbReference type="ARBA" id="ARBA00022801"/>
    </source>
</evidence>
<dbReference type="PROSITE" id="PS50878">
    <property type="entry name" value="RT_POL"/>
    <property type="match status" value="1"/>
</dbReference>
<keyword evidence="9" id="KW-0694">RNA-binding</keyword>
<dbReference type="FunFam" id="3.10.10.10:FF:000007">
    <property type="entry name" value="Retrovirus-related Pol polyprotein from transposon 17.6-like Protein"/>
    <property type="match status" value="1"/>
</dbReference>
<keyword evidence="13" id="KW-0175">Coiled coil</keyword>
<keyword evidence="16" id="KW-1185">Reference proteome</keyword>
<dbReference type="PANTHER" id="PTHR37984:SF5">
    <property type="entry name" value="PROTEIN NYNRIN-LIKE"/>
    <property type="match status" value="1"/>
</dbReference>
<dbReference type="Pfam" id="PF17919">
    <property type="entry name" value="RT_RNaseH_2"/>
    <property type="match status" value="1"/>
</dbReference>
<keyword evidence="2" id="KW-0645">Protease</keyword>
<keyword evidence="3" id="KW-0808">Transferase</keyword>
<dbReference type="SUPFAM" id="SSF56672">
    <property type="entry name" value="DNA/RNA polymerases"/>
    <property type="match status" value="1"/>
</dbReference>
<dbReference type="Proteomes" id="UP000046395">
    <property type="component" value="Unassembled WGS sequence"/>
</dbReference>
<evidence type="ECO:0000256" key="12">
    <source>
        <dbReference type="ARBA" id="ARBA00023268"/>
    </source>
</evidence>
<dbReference type="Gene3D" id="3.30.420.10">
    <property type="entry name" value="Ribonuclease H-like superfamily/Ribonuclease H"/>
    <property type="match status" value="1"/>
</dbReference>
<proteinExistence type="predicted"/>
<feature type="coiled-coil region" evidence="13">
    <location>
        <begin position="180"/>
        <end position="207"/>
    </location>
</feature>
<dbReference type="Gene3D" id="2.40.70.10">
    <property type="entry name" value="Acid Proteases"/>
    <property type="match status" value="1"/>
</dbReference>
<dbReference type="InterPro" id="IPR041577">
    <property type="entry name" value="RT_RNaseH_2"/>
</dbReference>
<dbReference type="Gene3D" id="3.10.10.10">
    <property type="entry name" value="HIV Type 1 Reverse Transcriptase, subunit A, domain 1"/>
    <property type="match status" value="1"/>
</dbReference>
<dbReference type="EC" id="2.7.7.49" evidence="1"/>
<evidence type="ECO:0000256" key="6">
    <source>
        <dbReference type="ARBA" id="ARBA00022759"/>
    </source>
</evidence>
<evidence type="ECO:0000256" key="3">
    <source>
        <dbReference type="ARBA" id="ARBA00022679"/>
    </source>
</evidence>
<dbReference type="InterPro" id="IPR043502">
    <property type="entry name" value="DNA/RNA_pol_sf"/>
</dbReference>
<dbReference type="PROSITE" id="PS50994">
    <property type="entry name" value="INTEGRASE"/>
    <property type="match status" value="1"/>
</dbReference>
<dbReference type="CDD" id="cd09274">
    <property type="entry name" value="RNase_HI_RT_Ty3"/>
    <property type="match status" value="1"/>
</dbReference>
<dbReference type="InterPro" id="IPR041588">
    <property type="entry name" value="Integrase_H2C2"/>
</dbReference>
<keyword evidence="5" id="KW-0540">Nuclease</keyword>
<protein>
    <recommendedName>
        <fullName evidence="1">RNA-directed DNA polymerase</fullName>
        <ecNumber evidence="1">2.7.7.49</ecNumber>
    </recommendedName>
</protein>
<dbReference type="GO" id="GO:0015074">
    <property type="term" value="P:DNA integration"/>
    <property type="evidence" value="ECO:0007669"/>
    <property type="project" value="UniProtKB-KW"/>
</dbReference>
<keyword evidence="4" id="KW-0548">Nucleotidyltransferase</keyword>
<dbReference type="Pfam" id="PF00078">
    <property type="entry name" value="RVT_1"/>
    <property type="match status" value="1"/>
</dbReference>
<dbReference type="FunFam" id="3.10.20.370:FF:000001">
    <property type="entry name" value="Retrovirus-related Pol polyprotein from transposon 17.6-like protein"/>
    <property type="match status" value="1"/>
</dbReference>